<protein>
    <submittedName>
        <fullName evidence="1">Uncharacterized protein</fullName>
    </submittedName>
</protein>
<name>A0A7X1KLY1_9SPHN</name>
<evidence type="ECO:0000313" key="1">
    <source>
        <dbReference type="EMBL" id="MBC2666059.1"/>
    </source>
</evidence>
<dbReference type="RefSeq" id="WP_185664357.1">
    <property type="nucleotide sequence ID" value="NZ_JACLAW010000007.1"/>
</dbReference>
<sequence length="133" mass="15089">MIHIRTWTEAEHALDHLPAQSIRPPLQAHLDRLREYDDYDLHELAVFLIIEDGNRLDAAEHVLDRQLVDRDTGLFSTDPEYVVRHDAWAEVLWILSDDGYGLLLFAPLTSRSAPELVTACHAVLRSAEGPADL</sequence>
<dbReference type="Proteomes" id="UP000566813">
    <property type="component" value="Unassembled WGS sequence"/>
</dbReference>
<proteinExistence type="predicted"/>
<accession>A0A7X1KLY1</accession>
<dbReference type="EMBL" id="JACLAW010000007">
    <property type="protein sequence ID" value="MBC2666059.1"/>
    <property type="molecule type" value="Genomic_DNA"/>
</dbReference>
<dbReference type="AlphaFoldDB" id="A0A7X1KLY1"/>
<organism evidence="1 2">
    <name type="scientific">Novosphingobium flavum</name>
    <dbReference type="NCBI Taxonomy" id="1778672"/>
    <lineage>
        <taxon>Bacteria</taxon>
        <taxon>Pseudomonadati</taxon>
        <taxon>Pseudomonadota</taxon>
        <taxon>Alphaproteobacteria</taxon>
        <taxon>Sphingomonadales</taxon>
        <taxon>Sphingomonadaceae</taxon>
        <taxon>Novosphingobium</taxon>
    </lineage>
</organism>
<comment type="caution">
    <text evidence="1">The sequence shown here is derived from an EMBL/GenBank/DDBJ whole genome shotgun (WGS) entry which is preliminary data.</text>
</comment>
<keyword evidence="2" id="KW-1185">Reference proteome</keyword>
<reference evidence="1 2" key="1">
    <citation type="submission" date="2020-08" db="EMBL/GenBank/DDBJ databases">
        <title>The genome sequence of type strain Novosphingobium flavum NBRC 111647.</title>
        <authorList>
            <person name="Liu Y."/>
        </authorList>
    </citation>
    <scope>NUCLEOTIDE SEQUENCE [LARGE SCALE GENOMIC DNA]</scope>
    <source>
        <strain evidence="1 2">NBRC 111647</strain>
    </source>
</reference>
<gene>
    <name evidence="1" type="ORF">H7F51_11075</name>
</gene>
<evidence type="ECO:0000313" key="2">
    <source>
        <dbReference type="Proteomes" id="UP000566813"/>
    </source>
</evidence>